<accession>B6GCT1</accession>
<keyword evidence="2" id="KW-1185">Reference proteome</keyword>
<reference evidence="1 2" key="2">
    <citation type="submission" date="2008-10" db="EMBL/GenBank/DDBJ databases">
        <authorList>
            <person name="Fulton L."/>
            <person name="Clifton S."/>
            <person name="Fulton B."/>
            <person name="Xu J."/>
            <person name="Minx P."/>
            <person name="Pepin K.H."/>
            <person name="Johnson M."/>
            <person name="Thiruvilangam P."/>
            <person name="Bhonagiri V."/>
            <person name="Nash W.E."/>
            <person name="Mardis E.R."/>
            <person name="Wilson R.K."/>
        </authorList>
    </citation>
    <scope>NUCLEOTIDE SEQUENCE [LARGE SCALE GENOMIC DNA]</scope>
    <source>
        <strain evidence="1 2">DSM 13279</strain>
    </source>
</reference>
<dbReference type="AlphaFoldDB" id="B6GCT1"/>
<dbReference type="STRING" id="445975.COLSTE_01905"/>
<dbReference type="Proteomes" id="UP000003560">
    <property type="component" value="Unassembled WGS sequence"/>
</dbReference>
<dbReference type="InterPro" id="IPR013321">
    <property type="entry name" value="Arc_rbn_hlx_hlx"/>
</dbReference>
<sequence>MEYIMATAIVSGRVDEAVKERAGAYIHAAGLTVGDVINRLWEYIAATGDATGFLEKAQTEQPPAFERFLQLRNELVAISGVTGIPEMSSDELKDYLASERMKDYEAL</sequence>
<proteinExistence type="predicted"/>
<gene>
    <name evidence="1" type="ORF">COLSTE_01905</name>
</gene>
<reference evidence="1 2" key="1">
    <citation type="submission" date="2008-10" db="EMBL/GenBank/DDBJ databases">
        <title>Draft genome sequence of Collinsella stercoris (DSM 13279).</title>
        <authorList>
            <person name="Sudarsanam P."/>
            <person name="Ley R."/>
            <person name="Guruge J."/>
            <person name="Turnbaugh P.J."/>
            <person name="Mahowald M."/>
            <person name="Liep D."/>
            <person name="Gordon J."/>
        </authorList>
    </citation>
    <scope>NUCLEOTIDE SEQUENCE [LARGE SCALE GENOMIC DNA]</scope>
    <source>
        <strain evidence="1 2">DSM 13279</strain>
    </source>
</reference>
<comment type="caution">
    <text evidence="1">The sequence shown here is derived from an EMBL/GenBank/DDBJ whole genome shotgun (WGS) entry which is preliminary data.</text>
</comment>
<protein>
    <submittedName>
        <fullName evidence="1">Addiction module antitoxin, RelB/DinJ family</fullName>
    </submittedName>
</protein>
<dbReference type="EMBL" id="ABXJ01000110">
    <property type="protein sequence ID" value="EEA89921.1"/>
    <property type="molecule type" value="Genomic_DNA"/>
</dbReference>
<organism evidence="1 2">
    <name type="scientific">Collinsella stercoris DSM 13279</name>
    <dbReference type="NCBI Taxonomy" id="445975"/>
    <lineage>
        <taxon>Bacteria</taxon>
        <taxon>Bacillati</taxon>
        <taxon>Actinomycetota</taxon>
        <taxon>Coriobacteriia</taxon>
        <taxon>Coriobacteriales</taxon>
        <taxon>Coriobacteriaceae</taxon>
        <taxon>Collinsella</taxon>
    </lineage>
</organism>
<evidence type="ECO:0000313" key="2">
    <source>
        <dbReference type="Proteomes" id="UP000003560"/>
    </source>
</evidence>
<dbReference type="Gene3D" id="1.10.1220.10">
    <property type="entry name" value="Met repressor-like"/>
    <property type="match status" value="1"/>
</dbReference>
<dbReference type="HOGENOM" id="CLU_2205562_0_0_11"/>
<name>B6GCT1_9ACTN</name>
<evidence type="ECO:0000313" key="1">
    <source>
        <dbReference type="EMBL" id="EEA89921.1"/>
    </source>
</evidence>
<dbReference type="GO" id="GO:0006355">
    <property type="term" value="P:regulation of DNA-templated transcription"/>
    <property type="evidence" value="ECO:0007669"/>
    <property type="project" value="InterPro"/>
</dbReference>